<keyword evidence="1" id="KW-0175">Coiled coil</keyword>
<sequence length="189" mass="21818">MNPFRPGSNSRKGRTIWKKISEELLLRVFWQRTRDASARHQADGQPGERRKENSEDGGGGDMDSSGSEDEQDREEDIALVENGAAPSRTLGRGVKKTSKNIGIDLKRFRALTAADKICGVMTRMSDAENERLRVREAAELDLKKAAQRQEDRRLELQEMELETKRQQLKLDRERMEFDRLRWEAALNKY</sequence>
<evidence type="ECO:0008006" key="5">
    <source>
        <dbReference type="Google" id="ProtNLM"/>
    </source>
</evidence>
<dbReference type="EMBL" id="MTYJ01000035">
    <property type="protein sequence ID" value="OQV19785.1"/>
    <property type="molecule type" value="Genomic_DNA"/>
</dbReference>
<comment type="caution">
    <text evidence="3">The sequence shown here is derived from an EMBL/GenBank/DDBJ whole genome shotgun (WGS) entry which is preliminary data.</text>
</comment>
<organism evidence="3 4">
    <name type="scientific">Hypsibius exemplaris</name>
    <name type="common">Freshwater tardigrade</name>
    <dbReference type="NCBI Taxonomy" id="2072580"/>
    <lineage>
        <taxon>Eukaryota</taxon>
        <taxon>Metazoa</taxon>
        <taxon>Ecdysozoa</taxon>
        <taxon>Tardigrada</taxon>
        <taxon>Eutardigrada</taxon>
        <taxon>Parachela</taxon>
        <taxon>Hypsibioidea</taxon>
        <taxon>Hypsibiidae</taxon>
        <taxon>Hypsibius</taxon>
    </lineage>
</organism>
<name>A0A1W0WX57_HYPEX</name>
<gene>
    <name evidence="3" type="ORF">BV898_06058</name>
</gene>
<evidence type="ECO:0000313" key="4">
    <source>
        <dbReference type="Proteomes" id="UP000192578"/>
    </source>
</evidence>
<evidence type="ECO:0000256" key="2">
    <source>
        <dbReference type="SAM" id="MobiDB-lite"/>
    </source>
</evidence>
<feature type="compositionally biased region" description="Acidic residues" evidence="2">
    <location>
        <begin position="66"/>
        <end position="75"/>
    </location>
</feature>
<reference evidence="4" key="1">
    <citation type="submission" date="2017-01" db="EMBL/GenBank/DDBJ databases">
        <title>Comparative genomics of anhydrobiosis in the tardigrade Hypsibius dujardini.</title>
        <authorList>
            <person name="Yoshida Y."/>
            <person name="Koutsovoulos G."/>
            <person name="Laetsch D."/>
            <person name="Stevens L."/>
            <person name="Kumar S."/>
            <person name="Horikawa D."/>
            <person name="Ishino K."/>
            <person name="Komine S."/>
            <person name="Tomita M."/>
            <person name="Blaxter M."/>
            <person name="Arakawa K."/>
        </authorList>
    </citation>
    <scope>NUCLEOTIDE SEQUENCE [LARGE SCALE GENOMIC DNA]</scope>
    <source>
        <strain evidence="4">Z151</strain>
    </source>
</reference>
<protein>
    <recommendedName>
        <fullName evidence="5">No apical meristem-associated C-terminal domain-containing protein</fullName>
    </recommendedName>
</protein>
<keyword evidence="4" id="KW-1185">Reference proteome</keyword>
<feature type="coiled-coil region" evidence="1">
    <location>
        <begin position="142"/>
        <end position="176"/>
    </location>
</feature>
<proteinExistence type="predicted"/>
<dbReference type="AlphaFoldDB" id="A0A1W0WX57"/>
<feature type="compositionally biased region" description="Basic and acidic residues" evidence="2">
    <location>
        <begin position="35"/>
        <end position="54"/>
    </location>
</feature>
<dbReference type="Proteomes" id="UP000192578">
    <property type="component" value="Unassembled WGS sequence"/>
</dbReference>
<accession>A0A1W0WX57</accession>
<feature type="region of interest" description="Disordered" evidence="2">
    <location>
        <begin position="35"/>
        <end position="75"/>
    </location>
</feature>
<evidence type="ECO:0000313" key="3">
    <source>
        <dbReference type="EMBL" id="OQV19785.1"/>
    </source>
</evidence>
<evidence type="ECO:0000256" key="1">
    <source>
        <dbReference type="SAM" id="Coils"/>
    </source>
</evidence>